<dbReference type="InterPro" id="IPR002300">
    <property type="entry name" value="aa-tRNA-synth_Ia"/>
</dbReference>
<keyword evidence="9 15" id="KW-0862">Zinc</keyword>
<dbReference type="GO" id="GO:0000049">
    <property type="term" value="F:tRNA binding"/>
    <property type="evidence" value="ECO:0007669"/>
    <property type="project" value="InterPro"/>
</dbReference>
<sequence length="1038" mass="120151">MYQKVDTNLNFADREKKVEEFWRENHIFEKSMECRKEGETYTFYDGPPTANGKPHIGHVLTRVIKDMIPRYRTMKGYMVPRKAGWDTHGLPVELEVEKMLGLDGKEQIEEYGLEPFINHCKESVWQYKGMWEDFSQTVGFWADMEHPYVTYHDDFIESEWWALKKIWEKGLLYKGYKIVPYCPRCGTPLSSHEVAQGYKDVKERSAVVRFKAVGEDAYYLAWTTTPWTLPSNVALCVNPVECYVKVRKNDEGKVYYMAEALVEKVLGEDVEILERYTGKDLEYREYEPLFNFVTPKKKAYYVTCADYVTLTDGTGVVHTAPAFGEDDSQVGRRYDLPFVQLVNEKGEMTEETAWAGKFCKDADLPILQDLEDRGLLYDAPKFEHSYPHCWRCDTPLIYYARESWFIKMTAVKDDLIRNNNTINWIPESIGKGRFGDWLENVQDWGISRNRYWGTPLNIWECECGHMHSIGSKAELKEMSENCPEDIELHRPYIDEVTIKCPKCGKEMHRVPEVIDCWFDSGAMPFAQHHYPFENQELFEQQFPADFISEAVDQTRGWFYSLLAISTLIFNKAPYKNVIVLGHVQDENGQKMSKSKGNAVDPFDALRDYGADAIRWYFYVNSAPWLPNRFHGKAVVEGQRKFMGTLWNTYAFFVLYANIDKFDATKYTLDYDKLPVMDKWLLSKLNSVVKSVDENLENYRIPESARALQDFVDEMSNWYVRRSRERFWAKGMPQDKINAYMTLYTALVTISKAAAPMIPFMTEDIYRNLVCSIDKDAPESIHLCDFPEVKEEWIDKELEKNMEDLLDVVVLGRACRNTANIKNRQPIGTMFVKAPFELDDFYLDIIADELNVKEVKFADNVGSFISYNFKPQLKTVGPKYGKLLNGIRQYLSEVDGTKAMEELKANGTLNFQVNGSDVSLSEEDLLIETAQKEGYVTENSGKISVVLDTNLTPELLEEGFVREIISKIQTMRKEAGFEVTDKICVSAKNNEKVMEIMKANAEEIKVEVLADEMLLGETKGFEKEWNINKEKVTMGVSKQ</sequence>
<dbReference type="InterPro" id="IPR013155">
    <property type="entry name" value="M/V/L/I-tRNA-synth_anticd-bd"/>
</dbReference>
<dbReference type="HOGENOM" id="CLU_001493_1_1_9"/>
<dbReference type="InterPro" id="IPR023586">
    <property type="entry name" value="Ile-tRNA-ligase_type2"/>
</dbReference>
<comment type="subcellular location">
    <subcellularLocation>
        <location evidence="2 15">Cytoplasm</location>
    </subcellularLocation>
</comment>
<evidence type="ECO:0000256" key="2">
    <source>
        <dbReference type="ARBA" id="ARBA00004496"/>
    </source>
</evidence>
<dbReference type="InterPro" id="IPR002301">
    <property type="entry name" value="Ile-tRNA-ligase"/>
</dbReference>
<dbReference type="InterPro" id="IPR009080">
    <property type="entry name" value="tRNAsynth_Ia_anticodon-bd"/>
</dbReference>
<dbReference type="NCBIfam" id="TIGR00392">
    <property type="entry name" value="ileS"/>
    <property type="match status" value="1"/>
</dbReference>
<dbReference type="GO" id="GO:0005524">
    <property type="term" value="F:ATP binding"/>
    <property type="evidence" value="ECO:0007669"/>
    <property type="project" value="UniProtKB-UniRule"/>
</dbReference>
<accession>C0CS23</accession>
<organism evidence="18 19">
    <name type="scientific">Blautia hydrogenotrophica (strain DSM 10507 / JCM 14656 / S5a33)</name>
    <name type="common">Ruminococcus hydrogenotrophicus</name>
    <dbReference type="NCBI Taxonomy" id="476272"/>
    <lineage>
        <taxon>Bacteria</taxon>
        <taxon>Bacillati</taxon>
        <taxon>Bacillota</taxon>
        <taxon>Clostridia</taxon>
        <taxon>Lachnospirales</taxon>
        <taxon>Lachnospiraceae</taxon>
        <taxon>Blautia</taxon>
    </lineage>
</organism>
<evidence type="ECO:0000259" key="17">
    <source>
        <dbReference type="Pfam" id="PF08264"/>
    </source>
</evidence>
<name>C0CS23_BLAHS</name>
<dbReference type="Gene3D" id="1.10.730.10">
    <property type="entry name" value="Isoleucyl-tRNA Synthetase, Domain 1"/>
    <property type="match status" value="1"/>
</dbReference>
<keyword evidence="10 15" id="KW-0067">ATP-binding</keyword>
<gene>
    <name evidence="15" type="primary">ileS</name>
    <name evidence="18" type="ORF">RUMHYD_03689</name>
</gene>
<dbReference type="PROSITE" id="PS00178">
    <property type="entry name" value="AA_TRNA_LIGASE_I"/>
    <property type="match status" value="1"/>
</dbReference>
<dbReference type="InterPro" id="IPR014729">
    <property type="entry name" value="Rossmann-like_a/b/a_fold"/>
</dbReference>
<keyword evidence="7 15" id="KW-0479">Metal-binding</keyword>
<dbReference type="FunFam" id="3.40.50.620:FF:000075">
    <property type="entry name" value="Isoleucine--tRNA ligase"/>
    <property type="match status" value="1"/>
</dbReference>
<feature type="domain" description="Aminoacyl-tRNA synthetase class Ia" evidence="16">
    <location>
        <begin position="19"/>
        <end position="620"/>
    </location>
</feature>
<dbReference type="Pfam" id="PF08264">
    <property type="entry name" value="Anticodon_1"/>
    <property type="match status" value="1"/>
</dbReference>
<evidence type="ECO:0000256" key="8">
    <source>
        <dbReference type="ARBA" id="ARBA00022741"/>
    </source>
</evidence>
<dbReference type="GO" id="GO:0008270">
    <property type="term" value="F:zinc ion binding"/>
    <property type="evidence" value="ECO:0007669"/>
    <property type="project" value="UniProtKB-UniRule"/>
</dbReference>
<feature type="binding site" evidence="15">
    <location>
        <position position="593"/>
    </location>
    <ligand>
        <name>ATP</name>
        <dbReference type="ChEBI" id="CHEBI:30616"/>
    </ligand>
</feature>
<proteinExistence type="inferred from homology"/>
<keyword evidence="12 15" id="KW-0030">Aminoacyl-tRNA synthetase</keyword>
<dbReference type="SUPFAM" id="SSF50677">
    <property type="entry name" value="ValRS/IleRS/LeuRS editing domain"/>
    <property type="match status" value="1"/>
</dbReference>
<evidence type="ECO:0000256" key="11">
    <source>
        <dbReference type="ARBA" id="ARBA00022917"/>
    </source>
</evidence>
<reference evidence="18 19" key="2">
    <citation type="submission" date="2009-02" db="EMBL/GenBank/DDBJ databases">
        <title>Draft genome sequence of Blautia hydrogenotrophica DSM 10507 (Ruminococcus hydrogenotrophicus DSM 10507).</title>
        <authorList>
            <person name="Sudarsanam P."/>
            <person name="Ley R."/>
            <person name="Guruge J."/>
            <person name="Turnbaugh P.J."/>
            <person name="Mahowald M."/>
            <person name="Liep D."/>
            <person name="Gordon J."/>
        </authorList>
    </citation>
    <scope>NUCLEOTIDE SEQUENCE [LARGE SCALE GENOMIC DNA]</scope>
    <source>
        <strain evidence="19">DSM 10507 / JCM 14656 / S5a33</strain>
    </source>
</reference>
<evidence type="ECO:0000313" key="19">
    <source>
        <dbReference type="Proteomes" id="UP000003100"/>
    </source>
</evidence>
<dbReference type="Gene3D" id="3.40.50.620">
    <property type="entry name" value="HUPs"/>
    <property type="match status" value="2"/>
</dbReference>
<feature type="domain" description="Methionyl/Valyl/Leucyl/Isoleucyl-tRNA synthetase anticodon-binding" evidence="17">
    <location>
        <begin position="677"/>
        <end position="826"/>
    </location>
</feature>
<comment type="similarity">
    <text evidence="3 15">Belongs to the class-I aminoacyl-tRNA synthetase family. IleS type 2 subfamily.</text>
</comment>
<comment type="domain">
    <text evidence="15">IleRS has two distinct active sites: one for aminoacylation and one for editing. The misactivated valine is translocated from the active site to the editing site, which sterically excludes the correctly activated isoleucine. The single editing site contains two valyl binding pockets, one specific for each substrate (Val-AMP or Val-tRNA(Ile)).</text>
</comment>
<dbReference type="HAMAP" id="MF_02003">
    <property type="entry name" value="Ile_tRNA_synth_type2"/>
    <property type="match status" value="1"/>
</dbReference>
<dbReference type="GeneID" id="86823447"/>
<evidence type="ECO:0000256" key="5">
    <source>
        <dbReference type="ARBA" id="ARBA00022490"/>
    </source>
</evidence>
<dbReference type="AlphaFoldDB" id="C0CS23"/>
<dbReference type="Pfam" id="PF19302">
    <property type="entry name" value="DUF5915"/>
    <property type="match status" value="1"/>
</dbReference>
<dbReference type="GO" id="GO:0006428">
    <property type="term" value="P:isoleucyl-tRNA aminoacylation"/>
    <property type="evidence" value="ECO:0007669"/>
    <property type="project" value="UniProtKB-UniRule"/>
</dbReference>
<evidence type="ECO:0000256" key="3">
    <source>
        <dbReference type="ARBA" id="ARBA00007078"/>
    </source>
</evidence>
<dbReference type="PRINTS" id="PR00984">
    <property type="entry name" value="TRNASYNTHILE"/>
</dbReference>
<keyword evidence="5 15" id="KW-0963">Cytoplasm</keyword>
<evidence type="ECO:0000256" key="14">
    <source>
        <dbReference type="ARBA" id="ARBA00048359"/>
    </source>
</evidence>
<dbReference type="Proteomes" id="UP000003100">
    <property type="component" value="Unassembled WGS sequence"/>
</dbReference>
<dbReference type="PANTHER" id="PTHR42780:SF1">
    <property type="entry name" value="ISOLEUCINE--TRNA LIGASE, CYTOPLASMIC"/>
    <property type="match status" value="1"/>
</dbReference>
<dbReference type="InterPro" id="IPR001412">
    <property type="entry name" value="aa-tRNA-synth_I_CS"/>
</dbReference>
<dbReference type="PATRIC" id="fig|476272.21.peg.368"/>
<evidence type="ECO:0000256" key="12">
    <source>
        <dbReference type="ARBA" id="ARBA00023146"/>
    </source>
</evidence>
<evidence type="ECO:0000256" key="1">
    <source>
        <dbReference type="ARBA" id="ARBA00001947"/>
    </source>
</evidence>
<feature type="short sequence motif" description="'HIGH' region" evidence="15">
    <location>
        <begin position="48"/>
        <end position="58"/>
    </location>
</feature>
<comment type="cofactor">
    <cofactor evidence="1 15">
        <name>Zn(2+)</name>
        <dbReference type="ChEBI" id="CHEBI:29105"/>
    </cofactor>
</comment>
<dbReference type="CDD" id="cd00818">
    <property type="entry name" value="IleRS_core"/>
    <property type="match status" value="1"/>
</dbReference>
<dbReference type="InterPro" id="IPR009008">
    <property type="entry name" value="Val/Leu/Ile-tRNA-synth_edit"/>
</dbReference>
<keyword evidence="6 15" id="KW-0436">Ligase</keyword>
<dbReference type="GO" id="GO:0005737">
    <property type="term" value="C:cytoplasm"/>
    <property type="evidence" value="ECO:0007669"/>
    <property type="project" value="UniProtKB-SubCell"/>
</dbReference>
<dbReference type="Pfam" id="PF00133">
    <property type="entry name" value="tRNA-synt_1"/>
    <property type="match status" value="1"/>
</dbReference>
<dbReference type="GO" id="GO:0002161">
    <property type="term" value="F:aminoacyl-tRNA deacylase activity"/>
    <property type="evidence" value="ECO:0007669"/>
    <property type="project" value="InterPro"/>
</dbReference>
<feature type="short sequence motif" description="'KMSKS' region" evidence="15">
    <location>
        <begin position="590"/>
        <end position="594"/>
    </location>
</feature>
<dbReference type="EMBL" id="ACBZ01000196">
    <property type="protein sequence ID" value="EEG47437.1"/>
    <property type="molecule type" value="Genomic_DNA"/>
</dbReference>
<comment type="subunit">
    <text evidence="4 15">Monomer.</text>
</comment>
<evidence type="ECO:0000256" key="6">
    <source>
        <dbReference type="ARBA" id="ARBA00022598"/>
    </source>
</evidence>
<keyword evidence="19" id="KW-1185">Reference proteome</keyword>
<dbReference type="PANTHER" id="PTHR42780">
    <property type="entry name" value="SOLEUCYL-TRNA SYNTHETASE"/>
    <property type="match status" value="1"/>
</dbReference>
<dbReference type="FunFam" id="3.40.50.620:FF:000063">
    <property type="entry name" value="Isoleucine--tRNA ligase"/>
    <property type="match status" value="1"/>
</dbReference>
<dbReference type="eggNOG" id="COG0060">
    <property type="taxonomic scope" value="Bacteria"/>
</dbReference>
<dbReference type="SUPFAM" id="SSF47323">
    <property type="entry name" value="Anticodon-binding domain of a subclass of class I aminoacyl-tRNA synthetases"/>
    <property type="match status" value="1"/>
</dbReference>
<dbReference type="GO" id="GO:0004822">
    <property type="term" value="F:isoleucine-tRNA ligase activity"/>
    <property type="evidence" value="ECO:0007669"/>
    <property type="project" value="UniProtKB-UniRule"/>
</dbReference>
<comment type="function">
    <text evidence="13 15">Catalyzes the attachment of isoleucine to tRNA(Ile). As IleRS can inadvertently accommodate and process structurally similar amino acids such as valine, to avoid such errors it has two additional distinct tRNA(Ile)-dependent editing activities. One activity is designated as 'pretransfer' editing and involves the hydrolysis of activated Val-AMP. The other activity is designated 'posttransfer' editing and involves deacylation of mischarged Val-tRNA(Ile).</text>
</comment>
<dbReference type="CDD" id="cd07961">
    <property type="entry name" value="Anticodon_Ia_Ile_ABEc"/>
    <property type="match status" value="1"/>
</dbReference>
<evidence type="ECO:0000256" key="9">
    <source>
        <dbReference type="ARBA" id="ARBA00022833"/>
    </source>
</evidence>
<evidence type="ECO:0000259" key="16">
    <source>
        <dbReference type="Pfam" id="PF00133"/>
    </source>
</evidence>
<dbReference type="InterPro" id="IPR033709">
    <property type="entry name" value="Anticodon_Ile_ABEc"/>
</dbReference>
<evidence type="ECO:0000256" key="7">
    <source>
        <dbReference type="ARBA" id="ARBA00022723"/>
    </source>
</evidence>
<evidence type="ECO:0000256" key="15">
    <source>
        <dbReference type="HAMAP-Rule" id="MF_02003"/>
    </source>
</evidence>
<dbReference type="SUPFAM" id="SSF52374">
    <property type="entry name" value="Nucleotidylyl transferase"/>
    <property type="match status" value="1"/>
</dbReference>
<dbReference type="RefSeq" id="WP_005952256.1">
    <property type="nucleotide sequence ID" value="NZ_CP136423.1"/>
</dbReference>
<comment type="catalytic activity">
    <reaction evidence="14 15">
        <text>tRNA(Ile) + L-isoleucine + ATP = L-isoleucyl-tRNA(Ile) + AMP + diphosphate</text>
        <dbReference type="Rhea" id="RHEA:11060"/>
        <dbReference type="Rhea" id="RHEA-COMP:9666"/>
        <dbReference type="Rhea" id="RHEA-COMP:9695"/>
        <dbReference type="ChEBI" id="CHEBI:30616"/>
        <dbReference type="ChEBI" id="CHEBI:33019"/>
        <dbReference type="ChEBI" id="CHEBI:58045"/>
        <dbReference type="ChEBI" id="CHEBI:78442"/>
        <dbReference type="ChEBI" id="CHEBI:78528"/>
        <dbReference type="ChEBI" id="CHEBI:456215"/>
        <dbReference type="EC" id="6.1.1.5"/>
    </reaction>
</comment>
<reference evidence="18 19" key="1">
    <citation type="submission" date="2009-01" db="EMBL/GenBank/DDBJ databases">
        <authorList>
            <person name="Fulton L."/>
            <person name="Clifton S."/>
            <person name="Fulton B."/>
            <person name="Xu J."/>
            <person name="Minx P."/>
            <person name="Pepin K.H."/>
            <person name="Johnson M."/>
            <person name="Bhonagiri V."/>
            <person name="Nash W.E."/>
            <person name="Mardis E.R."/>
            <person name="Wilson R.K."/>
        </authorList>
    </citation>
    <scope>NUCLEOTIDE SEQUENCE [LARGE SCALE GENOMIC DNA]</scope>
    <source>
        <strain evidence="19">DSM 10507 / JCM 14656 / S5a33</strain>
    </source>
</reference>
<protein>
    <recommendedName>
        <fullName evidence="15">Isoleucine--tRNA ligase</fullName>
        <ecNumber evidence="15">6.1.1.5</ecNumber>
    </recommendedName>
    <alternativeName>
        <fullName evidence="15">Isoleucyl-tRNA synthetase</fullName>
        <shortName evidence="15">IleRS</shortName>
    </alternativeName>
</protein>
<keyword evidence="8 15" id="KW-0547">Nucleotide-binding</keyword>
<evidence type="ECO:0000313" key="18">
    <source>
        <dbReference type="EMBL" id="EEG47437.1"/>
    </source>
</evidence>
<evidence type="ECO:0000256" key="4">
    <source>
        <dbReference type="ARBA" id="ARBA00011245"/>
    </source>
</evidence>
<dbReference type="EC" id="6.1.1.5" evidence="15"/>
<evidence type="ECO:0000256" key="10">
    <source>
        <dbReference type="ARBA" id="ARBA00022840"/>
    </source>
</evidence>
<keyword evidence="11 15" id="KW-0648">Protein biosynthesis</keyword>
<evidence type="ECO:0000256" key="13">
    <source>
        <dbReference type="ARBA" id="ARBA00025217"/>
    </source>
</evidence>